<dbReference type="AlphaFoldDB" id="A0A1G7PF77"/>
<organism evidence="2 3">
    <name type="scientific">Facklamia miroungae</name>
    <dbReference type="NCBI Taxonomy" id="120956"/>
    <lineage>
        <taxon>Bacteria</taxon>
        <taxon>Bacillati</taxon>
        <taxon>Bacillota</taxon>
        <taxon>Bacilli</taxon>
        <taxon>Lactobacillales</taxon>
        <taxon>Aerococcaceae</taxon>
        <taxon>Facklamia</taxon>
    </lineage>
</organism>
<keyword evidence="1" id="KW-1133">Transmembrane helix</keyword>
<proteinExistence type="predicted"/>
<dbReference type="RefSeq" id="WP_090288912.1">
    <property type="nucleotide sequence ID" value="NZ_FNCK01000001.1"/>
</dbReference>
<accession>A0A1G7PF77</accession>
<keyword evidence="1" id="KW-0812">Transmembrane</keyword>
<feature type="transmembrane region" description="Helical" evidence="1">
    <location>
        <begin position="478"/>
        <end position="497"/>
    </location>
</feature>
<sequence length="533" mass="64291">MKDNSTTFLKERYFAFRVFDPDKFFSDVDFFKIIQEKINKTNIFISQTEYPSEVNFNERYYSHAFKSYKEFFGEDSIDLEDKLRIQLIDAAEYQTIYTDLYSESFAQNVYSFILHPMFYKDINTEKKEIVYVNLKIFISGLAILTFSEFYNNIDLKKISENLYSHTIDSYIPSLFFKNSNLNEPYKYNEIEDIKNIYDAIDKYADIIQKLISVEGIDPLITNFESFYFNKFPELPYEFDNKPVSFSFKRKIVDLLFYNFDEVFTEETVKSYYEKYSYNVYKSKMIFANEFRALNFFSKSKIDSNKDMQQLFAEVYGIDLKNRSKEISDLYLNYYFFISHKGYIASVIINCIFKNFSTLEYNRVFYDFNISRENLIKAHKFKFMNWRNENSVINSKYYTLINLHHWLMEKTESEAKTKILKKNEEFTRKYNDMLVQYSLEKMNNFITIISLILSVLYSYEPISITLSSLGINMVNLHKAIYISFNIIIILLILYFKYFKSISYKNNKYFLEFREWVNLKIIKCLLYLNRKNKNN</sequence>
<dbReference type="Proteomes" id="UP000199708">
    <property type="component" value="Unassembled WGS sequence"/>
</dbReference>
<feature type="transmembrane region" description="Helical" evidence="1">
    <location>
        <begin position="441"/>
        <end position="458"/>
    </location>
</feature>
<protein>
    <submittedName>
        <fullName evidence="2">Uncharacterized protein</fullName>
    </submittedName>
</protein>
<evidence type="ECO:0000313" key="3">
    <source>
        <dbReference type="Proteomes" id="UP000199708"/>
    </source>
</evidence>
<evidence type="ECO:0000313" key="2">
    <source>
        <dbReference type="EMBL" id="SDF84130.1"/>
    </source>
</evidence>
<keyword evidence="1" id="KW-0472">Membrane</keyword>
<dbReference type="STRING" id="120956.SAMN05421791_101208"/>
<reference evidence="2 3" key="1">
    <citation type="submission" date="2016-10" db="EMBL/GenBank/DDBJ databases">
        <authorList>
            <person name="de Groot N.N."/>
        </authorList>
    </citation>
    <scope>NUCLEOTIDE SEQUENCE [LARGE SCALE GENOMIC DNA]</scope>
    <source>
        <strain evidence="2 3">ATCC BAA-466</strain>
    </source>
</reference>
<keyword evidence="3" id="KW-1185">Reference proteome</keyword>
<dbReference type="EMBL" id="FNCK01000001">
    <property type="protein sequence ID" value="SDF84130.1"/>
    <property type="molecule type" value="Genomic_DNA"/>
</dbReference>
<evidence type="ECO:0000256" key="1">
    <source>
        <dbReference type="SAM" id="Phobius"/>
    </source>
</evidence>
<name>A0A1G7PF77_9LACT</name>
<feature type="transmembrane region" description="Helical" evidence="1">
    <location>
        <begin position="331"/>
        <end position="352"/>
    </location>
</feature>
<gene>
    <name evidence="2" type="ORF">SAMN05421791_101208</name>
</gene>